<protein>
    <submittedName>
        <fullName evidence="4">Magnesium chelatase subunit H</fullName>
        <ecNumber evidence="4">6.6.1.1</ecNumber>
    </submittedName>
</protein>
<evidence type="ECO:0000259" key="3">
    <source>
        <dbReference type="Pfam" id="PF02514"/>
    </source>
</evidence>
<dbReference type="EMBL" id="JACSQB010000027">
    <property type="protein sequence ID" value="MBD8046059.1"/>
    <property type="molecule type" value="Genomic_DNA"/>
</dbReference>
<comment type="similarity">
    <text evidence="1">Belongs to the Mg-chelatase subunit H family.</text>
</comment>
<dbReference type="RefSeq" id="WP_191739036.1">
    <property type="nucleotide sequence ID" value="NZ_JACSQB010000027.1"/>
</dbReference>
<dbReference type="NCBIfam" id="TIGR02025">
    <property type="entry name" value="BchH"/>
    <property type="match status" value="1"/>
</dbReference>
<dbReference type="CDD" id="cd10150">
    <property type="entry name" value="CobN_like"/>
    <property type="match status" value="1"/>
</dbReference>
<evidence type="ECO:0000256" key="1">
    <source>
        <dbReference type="ARBA" id="ARBA00010851"/>
    </source>
</evidence>
<organism evidence="4 5">
    <name type="scientific">Clostridium faecium</name>
    <dbReference type="NCBI Taxonomy" id="2762223"/>
    <lineage>
        <taxon>Bacteria</taxon>
        <taxon>Bacillati</taxon>
        <taxon>Bacillota</taxon>
        <taxon>Clostridia</taxon>
        <taxon>Eubacteriales</taxon>
        <taxon>Clostridiaceae</taxon>
        <taxon>Clostridium</taxon>
    </lineage>
</organism>
<evidence type="ECO:0000256" key="2">
    <source>
        <dbReference type="SAM" id="Coils"/>
    </source>
</evidence>
<proteinExistence type="inferred from homology"/>
<keyword evidence="5" id="KW-1185">Reference proteome</keyword>
<feature type="domain" description="CobN/magnesium chelatase" evidence="3">
    <location>
        <begin position="154"/>
        <end position="1219"/>
    </location>
</feature>
<comment type="caution">
    <text evidence="4">The sequence shown here is derived from an EMBL/GenBank/DDBJ whole genome shotgun (WGS) entry which is preliminary data.</text>
</comment>
<evidence type="ECO:0000313" key="4">
    <source>
        <dbReference type="EMBL" id="MBD8046059.1"/>
    </source>
</evidence>
<dbReference type="Pfam" id="PF02514">
    <property type="entry name" value="CobN-Mg_chel"/>
    <property type="match status" value="1"/>
</dbReference>
<keyword evidence="4" id="KW-0436">Ligase</keyword>
<dbReference type="Proteomes" id="UP000627166">
    <property type="component" value="Unassembled WGS sequence"/>
</dbReference>
<feature type="coiled-coil region" evidence="2">
    <location>
        <begin position="758"/>
        <end position="811"/>
    </location>
</feature>
<evidence type="ECO:0000313" key="5">
    <source>
        <dbReference type="Proteomes" id="UP000627166"/>
    </source>
</evidence>
<dbReference type="GO" id="GO:0016851">
    <property type="term" value="F:magnesium chelatase activity"/>
    <property type="evidence" value="ECO:0007669"/>
    <property type="project" value="UniProtKB-EC"/>
</dbReference>
<dbReference type="InterPro" id="IPR003672">
    <property type="entry name" value="CobN/Mg_chltase"/>
</dbReference>
<dbReference type="EC" id="6.6.1.1" evidence="4"/>
<dbReference type="PANTHER" id="PTHR44119">
    <property type="entry name" value="MAGNESIUM-CHELATASE SUBUNIT CHLH, CHLOROPLASTIC"/>
    <property type="match status" value="1"/>
</dbReference>
<accession>A0ABR8YQ76</accession>
<dbReference type="InterPro" id="IPR011771">
    <property type="entry name" value="BchH"/>
</dbReference>
<reference evidence="4 5" key="1">
    <citation type="submission" date="2020-08" db="EMBL/GenBank/DDBJ databases">
        <title>A Genomic Blueprint of the Chicken Gut Microbiome.</title>
        <authorList>
            <person name="Gilroy R."/>
            <person name="Ravi A."/>
            <person name="Getino M."/>
            <person name="Pursley I."/>
            <person name="Horton D.L."/>
            <person name="Alikhan N.-F."/>
            <person name="Baker D."/>
            <person name="Gharbi K."/>
            <person name="Hall N."/>
            <person name="Watson M."/>
            <person name="Adriaenssens E.M."/>
            <person name="Foster-Nyarko E."/>
            <person name="Jarju S."/>
            <person name="Secka A."/>
            <person name="Antonio M."/>
            <person name="Oren A."/>
            <person name="Chaudhuri R."/>
            <person name="La Ragione R.M."/>
            <person name="Hildebrand F."/>
            <person name="Pallen M.J."/>
        </authorList>
    </citation>
    <scope>NUCLEOTIDE SEQUENCE [LARGE SCALE GENOMIC DNA]</scope>
    <source>
        <strain evidence="4 5">N37</strain>
    </source>
</reference>
<sequence>MKLTIITVSNPIILDVIKAYRDIIKSYGKIFRLEVFYVGRQGKNQLDKINSSIKSSQFLILDLMGSMEEIQNEILKTCREYEGDIVPIGGENGHIRKLLKLGSFSAKDMKMGKSEEKKMDMESMKKMMNITEKIGTYLPFGKMKDMKNYIHITKYWMNGGTYEIKNLLYLILREYGNCKTLPKPLEPMVISEVSICTPKDMKYFKNINEYHSLYKLKEKKPLVAVLFYGHSYPNKTCNCVAKIIERIEEFANILPIACKGNSKKNLEEIERLLNSLGNKKPDVVVNFMSFRLGAGPMGGNPQRGINILENLEAQYIHPFFMSKKEIAEWKNSKKGLNPSEFLITVMLPELDGAIETIPVGAVEVEEIDEEFDVEISQLKIIEERVERLGEKIKNWIKLREKSNKDKKVAVICYNYPPGEGNIFGGGFLDTFTSVENVLNILKENNYTVGNTSKEYLMENFTVNKIVNSPKWESENNQYMIKYAVEKYREDKEDKKIIEDWGKAPGDIMSYNNNFLIPGIISGNIFIGLQPSRGIHENPKKAYHDKELTPHHQYVAFYKYIRDEFKADVIIHVGTHGTVEFLSGKECGMSGECYPDKLIGKLPHLYLYYCGNPSEAVIAKRRSHAVTIGYQSPPFTKSELYGELSELEKIISEYKEAELLRPNSLEKIKVQFLEKLKQLNMDNLSIDEVENELYRIKNSLMPKGLHIFGKGYSKDEALEYMKSIVKYDRAEGKSIKRILAEIKGYDYDKLLKDNDVKILEKLEKDASKLVEDYMNFQKVNIKCDEILLKEIKDSLELGKKAFENSMKNYEEEGLLKGLNGRYLNAKIAGDIIRNPQVFPTGYNLYQFDPRMIPTDSACIQGKNIAENTIQCYKDKSGIYPKSIAVVLWGLETSRTQGETIGQILAYLGVKVKNKANIFMPEYEVIPIEELGRPRIDVVITICGFFRDMFPNLIGDLNKVFKLIWNLKESDEENYFKANCKKIYKELISQGYSKEDAEELCYSRIFGPEEGSYGTNVTKLIETSNWKDESQIGQEYLTSLKYVYSSSFNGRKVEGLLEKNLSVVEIVSQIRSSHEYEVTDLDHYYEFFGGLSKSIEITKGKKAEIYISDTTGEKVETDSVDKSIERGVRTRLLNPKWIDGMLQHKYHGVQKINERFENILGLAATTDKVNNWIFKSMQEVYVSNNEMKKMLIENNKWAYLTMVETLMECIDRGYYNASEEEIKELKKTYLKIEGNIEEEI</sequence>
<dbReference type="PANTHER" id="PTHR44119:SF4">
    <property type="entry name" value="AEROBIC COBALTOCHELATASE SUBUNIT COBN"/>
    <property type="match status" value="1"/>
</dbReference>
<gene>
    <name evidence="4" type="primary">bchH</name>
    <name evidence="4" type="ORF">H9637_03200</name>
</gene>
<name>A0ABR8YQ76_9CLOT</name>
<keyword evidence="2" id="KW-0175">Coiled coil</keyword>